<organism evidence="1 2">
    <name type="scientific">Artemisia annua</name>
    <name type="common">Sweet wormwood</name>
    <dbReference type="NCBI Taxonomy" id="35608"/>
    <lineage>
        <taxon>Eukaryota</taxon>
        <taxon>Viridiplantae</taxon>
        <taxon>Streptophyta</taxon>
        <taxon>Embryophyta</taxon>
        <taxon>Tracheophyta</taxon>
        <taxon>Spermatophyta</taxon>
        <taxon>Magnoliopsida</taxon>
        <taxon>eudicotyledons</taxon>
        <taxon>Gunneridae</taxon>
        <taxon>Pentapetalae</taxon>
        <taxon>asterids</taxon>
        <taxon>campanulids</taxon>
        <taxon>Asterales</taxon>
        <taxon>Asteraceae</taxon>
        <taxon>Asteroideae</taxon>
        <taxon>Anthemideae</taxon>
        <taxon>Artemisiinae</taxon>
        <taxon>Artemisia</taxon>
    </lineage>
</organism>
<dbReference type="AlphaFoldDB" id="A0A2U1NUD0"/>
<name>A0A2U1NUD0_ARTAN</name>
<dbReference type="Proteomes" id="UP000245207">
    <property type="component" value="Unassembled WGS sequence"/>
</dbReference>
<proteinExistence type="predicted"/>
<reference evidence="1 2" key="1">
    <citation type="journal article" date="2018" name="Mol. Plant">
        <title>The genome of Artemisia annua provides insight into the evolution of Asteraceae family and artemisinin biosynthesis.</title>
        <authorList>
            <person name="Shen Q."/>
            <person name="Zhang L."/>
            <person name="Liao Z."/>
            <person name="Wang S."/>
            <person name="Yan T."/>
            <person name="Shi P."/>
            <person name="Liu M."/>
            <person name="Fu X."/>
            <person name="Pan Q."/>
            <person name="Wang Y."/>
            <person name="Lv Z."/>
            <person name="Lu X."/>
            <person name="Zhang F."/>
            <person name="Jiang W."/>
            <person name="Ma Y."/>
            <person name="Chen M."/>
            <person name="Hao X."/>
            <person name="Li L."/>
            <person name="Tang Y."/>
            <person name="Lv G."/>
            <person name="Zhou Y."/>
            <person name="Sun X."/>
            <person name="Brodelius P.E."/>
            <person name="Rose J.K.C."/>
            <person name="Tang K."/>
        </authorList>
    </citation>
    <scope>NUCLEOTIDE SEQUENCE [LARGE SCALE GENOMIC DNA]</scope>
    <source>
        <strain evidence="2">cv. Huhao1</strain>
        <tissue evidence="1">Leaf</tissue>
    </source>
</reference>
<sequence length="106" mass="12320">MATEFKNFVNNQITQEKSCFIRYVEERNELRKRVEASQDPINVSDGMPFKTKHSAIIGCLRETQKMDRNRIIMLTALINDIIDGIREKECQVKLLEVNEQVSSDTD</sequence>
<gene>
    <name evidence="1" type="ORF">CTI12_AA227940</name>
</gene>
<comment type="caution">
    <text evidence="1">The sequence shown here is derived from an EMBL/GenBank/DDBJ whole genome shotgun (WGS) entry which is preliminary data.</text>
</comment>
<keyword evidence="2" id="KW-1185">Reference proteome</keyword>
<protein>
    <submittedName>
        <fullName evidence="1">Uncharacterized protein</fullName>
    </submittedName>
</protein>
<accession>A0A2U1NUD0</accession>
<evidence type="ECO:0000313" key="1">
    <source>
        <dbReference type="EMBL" id="PWA77125.1"/>
    </source>
</evidence>
<evidence type="ECO:0000313" key="2">
    <source>
        <dbReference type="Proteomes" id="UP000245207"/>
    </source>
</evidence>
<dbReference type="EMBL" id="PKPP01002173">
    <property type="protein sequence ID" value="PWA77125.1"/>
    <property type="molecule type" value="Genomic_DNA"/>
</dbReference>